<dbReference type="RefSeq" id="WP_115941667.1">
    <property type="nucleotide sequence ID" value="NZ_JAAFAN010000023.1"/>
</dbReference>
<name>A0ABX0BBE8_9MICO</name>
<evidence type="ECO:0000256" key="1">
    <source>
        <dbReference type="SAM" id="SignalP"/>
    </source>
</evidence>
<proteinExistence type="predicted"/>
<sequence length="138" mass="14016">MRTGPSTRRAVTGPAVALLAVVGTVAACSGPGPGEKDVEYDSLDALHEAATTAGLACLSFVPEDSGTPDVELGTCDDTTLLAVFAGGVEEAEFLRLLPVEPSEEEQAALAGPNWVVVGDTGDLLETKAGIGGDFLSDR</sequence>
<protein>
    <recommendedName>
        <fullName evidence="4">Lipoprotein</fullName>
    </recommendedName>
</protein>
<evidence type="ECO:0000313" key="2">
    <source>
        <dbReference type="EMBL" id="NDO89527.1"/>
    </source>
</evidence>
<dbReference type="EMBL" id="JAAFAN010000023">
    <property type="protein sequence ID" value="NDO89527.1"/>
    <property type="molecule type" value="Genomic_DNA"/>
</dbReference>
<organism evidence="2 3">
    <name type="scientific">Cellulosimicrobium composti</name>
    <dbReference type="NCBI Taxonomy" id="2672572"/>
    <lineage>
        <taxon>Bacteria</taxon>
        <taxon>Bacillati</taxon>
        <taxon>Actinomycetota</taxon>
        <taxon>Actinomycetes</taxon>
        <taxon>Micrococcales</taxon>
        <taxon>Promicromonosporaceae</taxon>
        <taxon>Cellulosimicrobium</taxon>
    </lineage>
</organism>
<evidence type="ECO:0008006" key="4">
    <source>
        <dbReference type="Google" id="ProtNLM"/>
    </source>
</evidence>
<feature type="signal peptide" evidence="1">
    <location>
        <begin position="1"/>
        <end position="26"/>
    </location>
</feature>
<feature type="chain" id="PRO_5045381663" description="Lipoprotein" evidence="1">
    <location>
        <begin position="27"/>
        <end position="138"/>
    </location>
</feature>
<comment type="caution">
    <text evidence="2">The sequence shown here is derived from an EMBL/GenBank/DDBJ whole genome shotgun (WGS) entry which is preliminary data.</text>
</comment>
<dbReference type="PROSITE" id="PS51257">
    <property type="entry name" value="PROKAR_LIPOPROTEIN"/>
    <property type="match status" value="1"/>
</dbReference>
<dbReference type="Proteomes" id="UP000471672">
    <property type="component" value="Unassembled WGS sequence"/>
</dbReference>
<reference evidence="2 3" key="1">
    <citation type="journal article" date="2021" name="Arch. Microbiol.">
        <title>Cellulosimicrobium fucosivorans sp. nov., isolated from San Elijo Lagoon, contains a fucose metabolic pathway linked to carotenoid production.</title>
        <authorList>
            <person name="Aviles F.A."/>
            <person name="Kyndt J.A."/>
        </authorList>
    </citation>
    <scope>NUCLEOTIDE SEQUENCE [LARGE SCALE GENOMIC DNA]</scope>
    <source>
        <strain evidence="2 3">SE3</strain>
    </source>
</reference>
<keyword evidence="1" id="KW-0732">Signal</keyword>
<accession>A0ABX0BBE8</accession>
<keyword evidence="3" id="KW-1185">Reference proteome</keyword>
<gene>
    <name evidence="2" type="ORF">GYH36_08630</name>
</gene>
<evidence type="ECO:0000313" key="3">
    <source>
        <dbReference type="Proteomes" id="UP000471672"/>
    </source>
</evidence>